<gene>
    <name evidence="1" type="ORF">GRI38_07730</name>
</gene>
<proteinExistence type="predicted"/>
<dbReference type="InterPro" id="IPR045617">
    <property type="entry name" value="DUF6445"/>
</dbReference>
<dbReference type="OrthoDB" id="7630206at2"/>
<dbReference type="EMBL" id="WTYW01000001">
    <property type="protein sequence ID" value="MXO85921.1"/>
    <property type="molecule type" value="Genomic_DNA"/>
</dbReference>
<comment type="caution">
    <text evidence="1">The sequence shown here is derived from an EMBL/GenBank/DDBJ whole genome shotgun (WGS) entry which is preliminary data.</text>
</comment>
<dbReference type="AlphaFoldDB" id="A0A844ZBK3"/>
<name>A0A844ZBK3_9SPHN</name>
<protein>
    <submittedName>
        <fullName evidence="1">Uncharacterized protein</fullName>
    </submittedName>
</protein>
<keyword evidence="2" id="KW-1185">Reference proteome</keyword>
<dbReference type="Proteomes" id="UP000433104">
    <property type="component" value="Unassembled WGS sequence"/>
</dbReference>
<evidence type="ECO:0000313" key="2">
    <source>
        <dbReference type="Proteomes" id="UP000433104"/>
    </source>
</evidence>
<reference evidence="1 2" key="1">
    <citation type="submission" date="2019-12" db="EMBL/GenBank/DDBJ databases">
        <title>Genomic-based taxomic classification of the family Erythrobacteraceae.</title>
        <authorList>
            <person name="Xu L."/>
        </authorList>
    </citation>
    <scope>NUCLEOTIDE SEQUENCE [LARGE SCALE GENOMIC DNA]</scope>
    <source>
        <strain evidence="1 2">MCCC 1A09962</strain>
    </source>
</reference>
<accession>A0A844ZBK3</accession>
<dbReference type="Pfam" id="PF20043">
    <property type="entry name" value="DUF6445"/>
    <property type="match status" value="1"/>
</dbReference>
<dbReference type="RefSeq" id="WP_160682263.1">
    <property type="nucleotide sequence ID" value="NZ_WTYW01000001.1"/>
</dbReference>
<evidence type="ECO:0000313" key="1">
    <source>
        <dbReference type="EMBL" id="MXO85921.1"/>
    </source>
</evidence>
<organism evidence="1 2">
    <name type="scientific">Parapontixanthobacter aurantiacus</name>
    <dbReference type="NCBI Taxonomy" id="1463599"/>
    <lineage>
        <taxon>Bacteria</taxon>
        <taxon>Pseudomonadati</taxon>
        <taxon>Pseudomonadota</taxon>
        <taxon>Alphaproteobacteria</taxon>
        <taxon>Sphingomonadales</taxon>
        <taxon>Erythrobacteraceae</taxon>
        <taxon>Parapontixanthobacter</taxon>
    </lineage>
</organism>
<sequence length="227" mass="25458">MDARQRTTVSVRQLGEEREPVVVIDNFSGMPGQLLETAREARFAPADAFYPGVRAPLDPSYLDRQRGLMIEVMRRVFGFRNEMHVLNASYSIVSSPPDNLEPPQCIPHYDDASGNIIAVMHYLQGRETGGTAFYRHNRTGFECVTPEREAAFHSAKTRDHTEFGAMTGYHYGDSEAYTMIGEVEAEPDRLVMYRGRLLHSGVIPGDRPLSDDPETGRLTINMFLSAS</sequence>